<evidence type="ECO:0000313" key="4">
    <source>
        <dbReference type="Proteomes" id="UP001442364"/>
    </source>
</evidence>
<keyword evidence="2" id="KW-1133">Transmembrane helix</keyword>
<protein>
    <submittedName>
        <fullName evidence="3">Uncharacterized protein</fullName>
    </submittedName>
</protein>
<feature type="compositionally biased region" description="Basic and acidic residues" evidence="1">
    <location>
        <begin position="65"/>
        <end position="92"/>
    </location>
</feature>
<feature type="transmembrane region" description="Helical" evidence="2">
    <location>
        <begin position="32"/>
        <end position="55"/>
    </location>
</feature>
<name>A0ABV1BVE2_9FIRM</name>
<evidence type="ECO:0000256" key="1">
    <source>
        <dbReference type="SAM" id="MobiDB-lite"/>
    </source>
</evidence>
<dbReference type="RefSeq" id="WP_022502682.1">
    <property type="nucleotide sequence ID" value="NZ_DAWDAH010000006.1"/>
</dbReference>
<feature type="region of interest" description="Disordered" evidence="1">
    <location>
        <begin position="65"/>
        <end position="104"/>
    </location>
</feature>
<reference evidence="3 4" key="1">
    <citation type="submission" date="2024-03" db="EMBL/GenBank/DDBJ databases">
        <title>Human intestinal bacterial collection.</title>
        <authorList>
            <person name="Pauvert C."/>
            <person name="Hitch T.C.A."/>
            <person name="Clavel T."/>
        </authorList>
    </citation>
    <scope>NUCLEOTIDE SEQUENCE [LARGE SCALE GENOMIC DNA]</scope>
    <source>
        <strain evidence="3 4">CLA-AA-H255</strain>
    </source>
</reference>
<evidence type="ECO:0000256" key="2">
    <source>
        <dbReference type="SAM" id="Phobius"/>
    </source>
</evidence>
<keyword evidence="2" id="KW-0472">Membrane</keyword>
<gene>
    <name evidence="3" type="ORF">WMO14_00585</name>
</gene>
<keyword evidence="4" id="KW-1185">Reference proteome</keyword>
<dbReference type="EMBL" id="JBBMER010000001">
    <property type="protein sequence ID" value="MEQ2378381.1"/>
    <property type="molecule type" value="Genomic_DNA"/>
</dbReference>
<accession>A0ABV1BVE2</accession>
<comment type="caution">
    <text evidence="3">The sequence shown here is derived from an EMBL/GenBank/DDBJ whole genome shotgun (WGS) entry which is preliminary data.</text>
</comment>
<sequence length="104" mass="11989">MKRFRNVSAIVTLLAGFITAVVMIINRYSLVSFLWILIGVMVCFYAVSRIICFIVDRKITKAEEQEEAERLEKEKERLEAEEKEATEGKNDESDAMNGNQRANR</sequence>
<keyword evidence="2" id="KW-0812">Transmembrane</keyword>
<dbReference type="Proteomes" id="UP001442364">
    <property type="component" value="Unassembled WGS sequence"/>
</dbReference>
<proteinExistence type="predicted"/>
<evidence type="ECO:0000313" key="3">
    <source>
        <dbReference type="EMBL" id="MEQ2378381.1"/>
    </source>
</evidence>
<feature type="transmembrane region" description="Helical" evidence="2">
    <location>
        <begin position="7"/>
        <end position="26"/>
    </location>
</feature>
<organism evidence="3 4">
    <name type="scientific">[Lactobacillus] rogosae</name>
    <dbReference type="NCBI Taxonomy" id="706562"/>
    <lineage>
        <taxon>Bacteria</taxon>
        <taxon>Bacillati</taxon>
        <taxon>Bacillota</taxon>
        <taxon>Clostridia</taxon>
        <taxon>Lachnospirales</taxon>
        <taxon>Lachnospiraceae</taxon>
        <taxon>Lachnospira</taxon>
    </lineage>
</organism>